<reference evidence="1" key="2">
    <citation type="submission" date="2020-05" db="UniProtKB">
        <authorList>
            <consortium name="EnsemblMetazoa"/>
        </authorList>
    </citation>
    <scope>IDENTIFICATION</scope>
    <source>
        <strain evidence="1">IAEA</strain>
    </source>
</reference>
<dbReference type="EnsemblMetazoa" id="GBRI029349-RA">
    <property type="protein sequence ID" value="GBRI029349-PA"/>
    <property type="gene ID" value="GBRI029349"/>
</dbReference>
<name>A0A1A9WRD6_9MUSC</name>
<dbReference type="VEuPathDB" id="VectorBase:GBRI029349"/>
<dbReference type="Proteomes" id="UP000091820">
    <property type="component" value="Unassembled WGS sequence"/>
</dbReference>
<accession>A0A1A9WRD6</accession>
<proteinExistence type="predicted"/>
<protein>
    <submittedName>
        <fullName evidence="1">Uncharacterized protein</fullName>
    </submittedName>
</protein>
<evidence type="ECO:0000313" key="2">
    <source>
        <dbReference type="Proteomes" id="UP000091820"/>
    </source>
</evidence>
<evidence type="ECO:0000313" key="1">
    <source>
        <dbReference type="EnsemblMetazoa" id="GBRI029349-PA"/>
    </source>
</evidence>
<sequence length="85" mass="8128">MYNTSAAAPNETSRPKIIATSAAIVSIISCSKPFGGSISFVSAGFSSASGVSGIGISSGKSFGRGPLVGAGPSVIGLGTNSSDSS</sequence>
<reference evidence="2" key="1">
    <citation type="submission" date="2014-03" db="EMBL/GenBank/DDBJ databases">
        <authorList>
            <person name="Aksoy S."/>
            <person name="Warren W."/>
            <person name="Wilson R.K."/>
        </authorList>
    </citation>
    <scope>NUCLEOTIDE SEQUENCE [LARGE SCALE GENOMIC DNA]</scope>
    <source>
        <strain evidence="2">IAEA</strain>
    </source>
</reference>
<dbReference type="AlphaFoldDB" id="A0A1A9WRD6"/>
<organism evidence="1 2">
    <name type="scientific">Glossina brevipalpis</name>
    <dbReference type="NCBI Taxonomy" id="37001"/>
    <lineage>
        <taxon>Eukaryota</taxon>
        <taxon>Metazoa</taxon>
        <taxon>Ecdysozoa</taxon>
        <taxon>Arthropoda</taxon>
        <taxon>Hexapoda</taxon>
        <taxon>Insecta</taxon>
        <taxon>Pterygota</taxon>
        <taxon>Neoptera</taxon>
        <taxon>Endopterygota</taxon>
        <taxon>Diptera</taxon>
        <taxon>Brachycera</taxon>
        <taxon>Muscomorpha</taxon>
        <taxon>Hippoboscoidea</taxon>
        <taxon>Glossinidae</taxon>
        <taxon>Glossina</taxon>
    </lineage>
</organism>
<keyword evidence="2" id="KW-1185">Reference proteome</keyword>